<feature type="domain" description="AB hydrolase-1" evidence="1">
    <location>
        <begin position="1"/>
        <end position="215"/>
    </location>
</feature>
<organism evidence="2 3">
    <name type="scientific">Streptomyces sporangiiformans</name>
    <dbReference type="NCBI Taxonomy" id="2315329"/>
    <lineage>
        <taxon>Bacteria</taxon>
        <taxon>Bacillati</taxon>
        <taxon>Actinomycetota</taxon>
        <taxon>Actinomycetes</taxon>
        <taxon>Kitasatosporales</taxon>
        <taxon>Streptomycetaceae</taxon>
        <taxon>Streptomyces</taxon>
    </lineage>
</organism>
<accession>A0A505D1U5</accession>
<dbReference type="PANTHER" id="PTHR43798">
    <property type="entry name" value="MONOACYLGLYCEROL LIPASE"/>
    <property type="match status" value="1"/>
</dbReference>
<comment type="caution">
    <text evidence="2">The sequence shown here is derived from an EMBL/GenBank/DDBJ whole genome shotgun (WGS) entry which is preliminary data.</text>
</comment>
<evidence type="ECO:0000313" key="3">
    <source>
        <dbReference type="Proteomes" id="UP000317378"/>
    </source>
</evidence>
<keyword evidence="2" id="KW-0378">Hydrolase</keyword>
<dbReference type="Proteomes" id="UP000317378">
    <property type="component" value="Unassembled WGS sequence"/>
</dbReference>
<dbReference type="PRINTS" id="PR00412">
    <property type="entry name" value="EPOXHYDRLASE"/>
</dbReference>
<evidence type="ECO:0000313" key="2">
    <source>
        <dbReference type="EMBL" id="TPQ15605.1"/>
    </source>
</evidence>
<sequence length="231" mass="24690">MWQRCVPALSAAHRVIRVDLRGHGDSPPAHPGTSLGDLADDVVEVLDHIGAGRVHLVGFSLGALAAAHLAAHHPARVATLSLVSSVALRTPQERAAVVRRLEAARTDPAVTADGAVERWFSPEWRLREPDLVTEVRRTLLANDPASYLACYTVFATGDEEVGPLLGRITAPVLAITGSEDPGSTPAMSRRLAAAVPDARVRIVAGARHLLPLERPRELAAALTEHFERITP</sequence>
<dbReference type="GO" id="GO:0016787">
    <property type="term" value="F:hydrolase activity"/>
    <property type="evidence" value="ECO:0007669"/>
    <property type="project" value="UniProtKB-KW"/>
</dbReference>
<dbReference type="Pfam" id="PF00561">
    <property type="entry name" value="Abhydrolase_1"/>
    <property type="match status" value="1"/>
</dbReference>
<dbReference type="InterPro" id="IPR029058">
    <property type="entry name" value="AB_hydrolase_fold"/>
</dbReference>
<gene>
    <name evidence="2" type="ORF">FGD71_046430</name>
</gene>
<dbReference type="InterPro" id="IPR000073">
    <property type="entry name" value="AB_hydrolase_1"/>
</dbReference>
<proteinExistence type="predicted"/>
<dbReference type="OrthoDB" id="9785847at2"/>
<dbReference type="Gene3D" id="3.40.50.1820">
    <property type="entry name" value="alpha/beta hydrolase"/>
    <property type="match status" value="1"/>
</dbReference>
<name>A0A505D1U5_9ACTN</name>
<reference evidence="2 3" key="1">
    <citation type="submission" date="2019-06" db="EMBL/GenBank/DDBJ databases">
        <title>Streptomyces sporangiiformans sp. nov., a novel actinomycete isolated from soil in Mount Song.</title>
        <authorList>
            <person name="Han L."/>
        </authorList>
    </citation>
    <scope>NUCLEOTIDE SEQUENCE [LARGE SCALE GENOMIC DNA]</scope>
    <source>
        <strain evidence="2 3">NEAU-SSA 1</strain>
    </source>
</reference>
<protein>
    <submittedName>
        <fullName evidence="2">Alpha/beta fold hydrolase</fullName>
    </submittedName>
</protein>
<evidence type="ECO:0000259" key="1">
    <source>
        <dbReference type="Pfam" id="PF00561"/>
    </source>
</evidence>
<dbReference type="EMBL" id="VCHX02000351">
    <property type="protein sequence ID" value="TPQ15605.1"/>
    <property type="molecule type" value="Genomic_DNA"/>
</dbReference>
<dbReference type="SUPFAM" id="SSF53474">
    <property type="entry name" value="alpha/beta-Hydrolases"/>
    <property type="match status" value="1"/>
</dbReference>
<keyword evidence="3" id="KW-1185">Reference proteome</keyword>
<dbReference type="InterPro" id="IPR000639">
    <property type="entry name" value="Epox_hydrolase-like"/>
</dbReference>
<dbReference type="AlphaFoldDB" id="A0A505D1U5"/>
<dbReference type="InterPro" id="IPR050266">
    <property type="entry name" value="AB_hydrolase_sf"/>
</dbReference>
<dbReference type="PRINTS" id="PR00111">
    <property type="entry name" value="ABHYDROLASE"/>
</dbReference>